<dbReference type="GO" id="GO:0004521">
    <property type="term" value="F:RNA endonuclease activity"/>
    <property type="evidence" value="ECO:0007669"/>
    <property type="project" value="InterPro"/>
</dbReference>
<accession>A0A6J7L4H6</accession>
<dbReference type="InterPro" id="IPR021127">
    <property type="entry name" value="CRISPR_associated_Cas2"/>
</dbReference>
<dbReference type="NCBIfam" id="TIGR01573">
    <property type="entry name" value="cas2"/>
    <property type="match status" value="1"/>
</dbReference>
<dbReference type="GO" id="GO:0046872">
    <property type="term" value="F:metal ion binding"/>
    <property type="evidence" value="ECO:0007669"/>
    <property type="project" value="UniProtKB-KW"/>
</dbReference>
<organism evidence="8">
    <name type="scientific">freshwater metagenome</name>
    <dbReference type="NCBI Taxonomy" id="449393"/>
    <lineage>
        <taxon>unclassified sequences</taxon>
        <taxon>metagenomes</taxon>
        <taxon>ecological metagenomes</taxon>
    </lineage>
</organism>
<keyword evidence="3" id="KW-0479">Metal-binding</keyword>
<keyword evidence="4" id="KW-0255">Endonuclease</keyword>
<dbReference type="Gene3D" id="3.30.70.240">
    <property type="match status" value="1"/>
</dbReference>
<evidence type="ECO:0000256" key="3">
    <source>
        <dbReference type="ARBA" id="ARBA00022723"/>
    </source>
</evidence>
<dbReference type="CDD" id="cd09725">
    <property type="entry name" value="Cas2_I_II_III"/>
    <property type="match status" value="1"/>
</dbReference>
<gene>
    <name evidence="8" type="ORF">UFOPK3772_02347</name>
</gene>
<dbReference type="PANTHER" id="PTHR34405:SF3">
    <property type="entry name" value="CRISPR-ASSOCIATED ENDORIBONUCLEASE CAS2 3"/>
    <property type="match status" value="1"/>
</dbReference>
<keyword evidence="7" id="KW-0051">Antiviral defense</keyword>
<evidence type="ECO:0000313" key="8">
    <source>
        <dbReference type="EMBL" id="CAB4963116.1"/>
    </source>
</evidence>
<dbReference type="PANTHER" id="PTHR34405">
    <property type="entry name" value="CRISPR-ASSOCIATED ENDORIBONUCLEASE CAS2"/>
    <property type="match status" value="1"/>
</dbReference>
<dbReference type="AlphaFoldDB" id="A0A6J7L4H6"/>
<dbReference type="Pfam" id="PF09827">
    <property type="entry name" value="CRISPR_Cas2"/>
    <property type="match status" value="1"/>
</dbReference>
<evidence type="ECO:0000256" key="5">
    <source>
        <dbReference type="ARBA" id="ARBA00022801"/>
    </source>
</evidence>
<dbReference type="GO" id="GO:0016787">
    <property type="term" value="F:hydrolase activity"/>
    <property type="evidence" value="ECO:0007669"/>
    <property type="project" value="UniProtKB-KW"/>
</dbReference>
<dbReference type="SUPFAM" id="SSF143430">
    <property type="entry name" value="TTP0101/SSO1404-like"/>
    <property type="match status" value="1"/>
</dbReference>
<proteinExistence type="inferred from homology"/>
<protein>
    <submittedName>
        <fullName evidence="8">Unannotated protein</fullName>
    </submittedName>
</protein>
<evidence type="ECO:0000256" key="1">
    <source>
        <dbReference type="ARBA" id="ARBA00001946"/>
    </source>
</evidence>
<dbReference type="HAMAP" id="MF_01471">
    <property type="entry name" value="Cas2"/>
    <property type="match status" value="1"/>
</dbReference>
<evidence type="ECO:0000256" key="6">
    <source>
        <dbReference type="ARBA" id="ARBA00022842"/>
    </source>
</evidence>
<comment type="cofactor">
    <cofactor evidence="1">
        <name>Mg(2+)</name>
        <dbReference type="ChEBI" id="CHEBI:18420"/>
    </cofactor>
</comment>
<dbReference type="GO" id="GO:0043571">
    <property type="term" value="P:maintenance of CRISPR repeat elements"/>
    <property type="evidence" value="ECO:0007669"/>
    <property type="project" value="InterPro"/>
</dbReference>
<dbReference type="EMBL" id="CAFBNE010000086">
    <property type="protein sequence ID" value="CAB4963116.1"/>
    <property type="molecule type" value="Genomic_DNA"/>
</dbReference>
<reference evidence="8" key="1">
    <citation type="submission" date="2020-05" db="EMBL/GenBank/DDBJ databases">
        <authorList>
            <person name="Chiriac C."/>
            <person name="Salcher M."/>
            <person name="Ghai R."/>
            <person name="Kavagutti S V."/>
        </authorList>
    </citation>
    <scope>NUCLEOTIDE SEQUENCE</scope>
</reference>
<keyword evidence="2" id="KW-0540">Nuclease</keyword>
<dbReference type="PIRSF" id="PIRSF032582">
    <property type="entry name" value="Cas2"/>
    <property type="match status" value="1"/>
</dbReference>
<name>A0A6J7L4H6_9ZZZZ</name>
<dbReference type="GO" id="GO:0051607">
    <property type="term" value="P:defense response to virus"/>
    <property type="evidence" value="ECO:0007669"/>
    <property type="project" value="UniProtKB-KW"/>
</dbReference>
<evidence type="ECO:0000256" key="2">
    <source>
        <dbReference type="ARBA" id="ARBA00022722"/>
    </source>
</evidence>
<dbReference type="InterPro" id="IPR019199">
    <property type="entry name" value="Virulence_VapD/CRISPR_Cas2"/>
</dbReference>
<evidence type="ECO:0000256" key="7">
    <source>
        <dbReference type="ARBA" id="ARBA00023118"/>
    </source>
</evidence>
<evidence type="ECO:0000256" key="4">
    <source>
        <dbReference type="ARBA" id="ARBA00022759"/>
    </source>
</evidence>
<keyword evidence="5" id="KW-0378">Hydrolase</keyword>
<keyword evidence="6" id="KW-0460">Magnesium</keyword>
<sequence>MDLVLAYDIDTTTPQGRRRLRLVARLCEGYGQRVQFSVFELVVSEKQYPRLLADLSALLDAADYVRIYRLDIGALDRVTELGTRRHLPHRESWIL</sequence>